<sequence>MHYQPIKLKDELSKINDYWSPQVIGEMNDDQIELVKIDGDFIWHEHPDTDKLFIVLEGEMFIDFRDGQVKISKGEMCIVPGGVEHKPFAEKESHIMLVEPKRKID</sequence>
<dbReference type="AlphaFoldDB" id="A0A941I8C8"/>
<dbReference type="InterPro" id="IPR014710">
    <property type="entry name" value="RmlC-like_jellyroll"/>
</dbReference>
<feature type="domain" description="Cupin type-2" evidence="1">
    <location>
        <begin position="38"/>
        <end position="94"/>
    </location>
</feature>
<evidence type="ECO:0000313" key="2">
    <source>
        <dbReference type="EMBL" id="MBR7795454.1"/>
    </source>
</evidence>
<dbReference type="InterPro" id="IPR011051">
    <property type="entry name" value="RmlC_Cupin_sf"/>
</dbReference>
<name>A0A941I8C8_9BACI</name>
<dbReference type="Gene3D" id="2.60.120.10">
    <property type="entry name" value="Jelly Rolls"/>
    <property type="match status" value="1"/>
</dbReference>
<dbReference type="InterPro" id="IPR013096">
    <property type="entry name" value="Cupin_2"/>
</dbReference>
<evidence type="ECO:0000259" key="1">
    <source>
        <dbReference type="Pfam" id="PF07883"/>
    </source>
</evidence>
<evidence type="ECO:0000313" key="3">
    <source>
        <dbReference type="Proteomes" id="UP000675284"/>
    </source>
</evidence>
<organism evidence="2 3">
    <name type="scientific">Virgibacillus salarius</name>
    <dbReference type="NCBI Taxonomy" id="447199"/>
    <lineage>
        <taxon>Bacteria</taxon>
        <taxon>Bacillati</taxon>
        <taxon>Bacillota</taxon>
        <taxon>Bacilli</taxon>
        <taxon>Bacillales</taxon>
        <taxon>Bacillaceae</taxon>
        <taxon>Virgibacillus</taxon>
    </lineage>
</organism>
<dbReference type="PANTHER" id="PTHR36114:SF1">
    <property type="entry name" value="16.7 KDA PROTEIN IN WHIE LOCUS"/>
    <property type="match status" value="1"/>
</dbReference>
<proteinExistence type="predicted"/>
<dbReference type="Pfam" id="PF07883">
    <property type="entry name" value="Cupin_2"/>
    <property type="match status" value="1"/>
</dbReference>
<gene>
    <name evidence="2" type="ORF">KCX74_05295</name>
</gene>
<dbReference type="SUPFAM" id="SSF51182">
    <property type="entry name" value="RmlC-like cupins"/>
    <property type="match status" value="1"/>
</dbReference>
<comment type="caution">
    <text evidence="2">The sequence shown here is derived from an EMBL/GenBank/DDBJ whole genome shotgun (WGS) entry which is preliminary data.</text>
</comment>
<dbReference type="RefSeq" id="WP_080668761.1">
    <property type="nucleotide sequence ID" value="NZ_BAAACY010000010.1"/>
</dbReference>
<keyword evidence="3" id="KW-1185">Reference proteome</keyword>
<dbReference type="PANTHER" id="PTHR36114">
    <property type="entry name" value="16.7 KDA PROTEIN IN WHIE LOCUS"/>
    <property type="match status" value="1"/>
</dbReference>
<dbReference type="EMBL" id="JAGSOT010000011">
    <property type="protein sequence ID" value="MBR7795454.1"/>
    <property type="molecule type" value="Genomic_DNA"/>
</dbReference>
<dbReference type="CDD" id="cd02226">
    <property type="entry name" value="cupin_YdbB-like"/>
    <property type="match status" value="1"/>
</dbReference>
<reference evidence="2" key="1">
    <citation type="submission" date="2021-04" db="EMBL/GenBank/DDBJ databases">
        <title>Isolation and polyphasic classification of algal microorganism.</title>
        <authorList>
            <person name="Wang S."/>
        </authorList>
    </citation>
    <scope>NUCLEOTIDE SEQUENCE</scope>
    <source>
        <strain evidence="2">720a</strain>
    </source>
</reference>
<accession>A0A941I8C8</accession>
<protein>
    <submittedName>
        <fullName evidence="2">Cupin domain-containing protein</fullName>
    </submittedName>
</protein>
<dbReference type="InterPro" id="IPR052044">
    <property type="entry name" value="PKS_Associated_Protein"/>
</dbReference>
<dbReference type="Proteomes" id="UP000675284">
    <property type="component" value="Unassembled WGS sequence"/>
</dbReference>